<evidence type="ECO:0000313" key="3">
    <source>
        <dbReference type="EMBL" id="PQJ52817.1"/>
    </source>
</evidence>
<dbReference type="InterPro" id="IPR036388">
    <property type="entry name" value="WH-like_DNA-bd_sf"/>
</dbReference>
<accession>A0A2S7USB3</accession>
<dbReference type="InterPro" id="IPR036217">
    <property type="entry name" value="MethylDNA_cys_MeTrfase_DNAb"/>
</dbReference>
<organism evidence="3 4">
    <name type="scientific">Psychrosphaera saromensis</name>
    <dbReference type="NCBI Taxonomy" id="716813"/>
    <lineage>
        <taxon>Bacteria</taxon>
        <taxon>Pseudomonadati</taxon>
        <taxon>Pseudomonadota</taxon>
        <taxon>Gammaproteobacteria</taxon>
        <taxon>Alteromonadales</taxon>
        <taxon>Pseudoalteromonadaceae</taxon>
        <taxon>Psychrosphaera</taxon>
    </lineage>
</organism>
<dbReference type="EMBL" id="MSCH01000003">
    <property type="protein sequence ID" value="PQJ52817.1"/>
    <property type="molecule type" value="Genomic_DNA"/>
</dbReference>
<dbReference type="PANTHER" id="PTHR42942:SF1">
    <property type="entry name" value="ALKYLTRANSFERASE-LIKE PROTEIN 1"/>
    <property type="match status" value="1"/>
</dbReference>
<protein>
    <submittedName>
        <fullName evidence="3">Cysteine methyltransferase</fullName>
    </submittedName>
</protein>
<dbReference type="SUPFAM" id="SSF46767">
    <property type="entry name" value="Methylated DNA-protein cysteine methyltransferase, C-terminal domain"/>
    <property type="match status" value="1"/>
</dbReference>
<sequence>MSNNPQYEKIWKVVQLIPQGKVASYGQVADLAGLPGRARLAGKCLGYVPKDGINGKPVPWFRVLRSSGQLAFPLGSDSFERQRSLLMDDGIFVKGKSVSIKQYGWKPDLGEILFLLDN</sequence>
<evidence type="ECO:0000256" key="1">
    <source>
        <dbReference type="ARBA" id="ARBA00022763"/>
    </source>
</evidence>
<keyword evidence="4" id="KW-1185">Reference proteome</keyword>
<evidence type="ECO:0000259" key="2">
    <source>
        <dbReference type="Pfam" id="PF01035"/>
    </source>
</evidence>
<dbReference type="GO" id="GO:0006281">
    <property type="term" value="P:DNA repair"/>
    <property type="evidence" value="ECO:0007669"/>
    <property type="project" value="InterPro"/>
</dbReference>
<reference evidence="3 4" key="1">
    <citation type="submission" date="2016-12" db="EMBL/GenBank/DDBJ databases">
        <title>Diversity of luminous bacteria.</title>
        <authorList>
            <person name="Yoshizawa S."/>
            <person name="Kogure K."/>
        </authorList>
    </citation>
    <scope>NUCLEOTIDE SEQUENCE [LARGE SCALE GENOMIC DNA]</scope>
    <source>
        <strain evidence="3 4">SA4-48</strain>
    </source>
</reference>
<proteinExistence type="predicted"/>
<keyword evidence="1" id="KW-0227">DNA damage</keyword>
<dbReference type="InterPro" id="IPR014048">
    <property type="entry name" value="MethylDNA_cys_MeTrfase_DNA-bd"/>
</dbReference>
<dbReference type="PANTHER" id="PTHR42942">
    <property type="entry name" value="6-O-METHYLGUANINE DNA METHYLTRANSFERASE"/>
    <property type="match status" value="1"/>
</dbReference>
<keyword evidence="3" id="KW-0489">Methyltransferase</keyword>
<keyword evidence="3" id="KW-0808">Transferase</keyword>
<name>A0A2S7USB3_9GAMM</name>
<comment type="caution">
    <text evidence="3">The sequence shown here is derived from an EMBL/GenBank/DDBJ whole genome shotgun (WGS) entry which is preliminary data.</text>
</comment>
<evidence type="ECO:0000313" key="4">
    <source>
        <dbReference type="Proteomes" id="UP000239007"/>
    </source>
</evidence>
<dbReference type="GO" id="GO:0008168">
    <property type="term" value="F:methyltransferase activity"/>
    <property type="evidence" value="ECO:0007669"/>
    <property type="project" value="UniProtKB-KW"/>
</dbReference>
<feature type="domain" description="Methylated-DNA-[protein]-cysteine S-methyltransferase DNA binding" evidence="2">
    <location>
        <begin position="7"/>
        <end position="90"/>
    </location>
</feature>
<dbReference type="Proteomes" id="UP000239007">
    <property type="component" value="Unassembled WGS sequence"/>
</dbReference>
<dbReference type="Gene3D" id="1.10.10.10">
    <property type="entry name" value="Winged helix-like DNA-binding domain superfamily/Winged helix DNA-binding domain"/>
    <property type="match status" value="1"/>
</dbReference>
<dbReference type="InterPro" id="IPR052520">
    <property type="entry name" value="ATL_DNA_repair"/>
</dbReference>
<dbReference type="GO" id="GO:0032259">
    <property type="term" value="P:methylation"/>
    <property type="evidence" value="ECO:0007669"/>
    <property type="project" value="UniProtKB-KW"/>
</dbReference>
<dbReference type="RefSeq" id="WP_105051288.1">
    <property type="nucleotide sequence ID" value="NZ_BMYG01000004.1"/>
</dbReference>
<dbReference type="CDD" id="cd06445">
    <property type="entry name" value="ATase"/>
    <property type="match status" value="1"/>
</dbReference>
<dbReference type="Pfam" id="PF01035">
    <property type="entry name" value="DNA_binding_1"/>
    <property type="match status" value="1"/>
</dbReference>
<gene>
    <name evidence="3" type="ORF">BTO11_03535</name>
</gene>
<dbReference type="OrthoDB" id="9132167at2"/>
<dbReference type="AlphaFoldDB" id="A0A2S7USB3"/>